<dbReference type="AlphaFoldDB" id="A0A518HKZ0"/>
<keyword evidence="4" id="KW-1185">Reference proteome</keyword>
<dbReference type="Gene3D" id="3.30.360.10">
    <property type="entry name" value="Dihydrodipicolinate Reductase, domain 2"/>
    <property type="match status" value="1"/>
</dbReference>
<dbReference type="GO" id="GO:0033712">
    <property type="term" value="F:1,5-anhydro-D-fructose reductase (1,5-anhydro-D-mannitol-forming) activity"/>
    <property type="evidence" value="ECO:0007669"/>
    <property type="project" value="UniProtKB-EC"/>
</dbReference>
<dbReference type="InterPro" id="IPR055170">
    <property type="entry name" value="GFO_IDH_MocA-like_dom"/>
</dbReference>
<dbReference type="Proteomes" id="UP000319004">
    <property type="component" value="Chromosome"/>
</dbReference>
<dbReference type="KEGG" id="snep:Enr13x_13460"/>
<dbReference type="PANTHER" id="PTHR43708">
    <property type="entry name" value="CONSERVED EXPRESSED OXIDOREDUCTASE (EUROFUNG)"/>
    <property type="match status" value="1"/>
</dbReference>
<keyword evidence="3" id="KW-0560">Oxidoreductase</keyword>
<evidence type="ECO:0000313" key="3">
    <source>
        <dbReference type="EMBL" id="QDV41503.1"/>
    </source>
</evidence>
<evidence type="ECO:0000259" key="1">
    <source>
        <dbReference type="Pfam" id="PF01408"/>
    </source>
</evidence>
<protein>
    <submittedName>
        <fullName evidence="3">1,5-anhydro-D-fructose reductase</fullName>
        <ecNumber evidence="3">1.1.1.292</ecNumber>
    </submittedName>
</protein>
<dbReference type="InterPro" id="IPR051317">
    <property type="entry name" value="Gfo/Idh/MocA_oxidoreduct"/>
</dbReference>
<dbReference type="Pfam" id="PF01408">
    <property type="entry name" value="GFO_IDH_MocA"/>
    <property type="match status" value="1"/>
</dbReference>
<dbReference type="EMBL" id="CP037423">
    <property type="protein sequence ID" value="QDV41503.1"/>
    <property type="molecule type" value="Genomic_DNA"/>
</dbReference>
<dbReference type="Pfam" id="PF22725">
    <property type="entry name" value="GFO_IDH_MocA_C3"/>
    <property type="match status" value="1"/>
</dbReference>
<feature type="domain" description="Gfo/Idh/MocA-like oxidoreductase N-terminal" evidence="1">
    <location>
        <begin position="4"/>
        <end position="122"/>
    </location>
</feature>
<name>A0A518HKZ0_9BACT</name>
<proteinExistence type="predicted"/>
<dbReference type="SUPFAM" id="SSF51735">
    <property type="entry name" value="NAD(P)-binding Rossmann-fold domains"/>
    <property type="match status" value="1"/>
</dbReference>
<accession>A0A518HKZ0</accession>
<dbReference type="EC" id="1.1.1.292" evidence="3"/>
<organism evidence="3 4">
    <name type="scientific">Stieleria neptunia</name>
    <dbReference type="NCBI Taxonomy" id="2527979"/>
    <lineage>
        <taxon>Bacteria</taxon>
        <taxon>Pseudomonadati</taxon>
        <taxon>Planctomycetota</taxon>
        <taxon>Planctomycetia</taxon>
        <taxon>Pirellulales</taxon>
        <taxon>Pirellulaceae</taxon>
        <taxon>Stieleria</taxon>
    </lineage>
</organism>
<dbReference type="Gene3D" id="3.40.50.720">
    <property type="entry name" value="NAD(P)-binding Rossmann-like Domain"/>
    <property type="match status" value="1"/>
</dbReference>
<dbReference type="GO" id="GO:0000166">
    <property type="term" value="F:nucleotide binding"/>
    <property type="evidence" value="ECO:0007669"/>
    <property type="project" value="InterPro"/>
</dbReference>
<reference evidence="3 4" key="1">
    <citation type="submission" date="2019-03" db="EMBL/GenBank/DDBJ databases">
        <title>Deep-cultivation of Planctomycetes and their phenomic and genomic characterization uncovers novel biology.</title>
        <authorList>
            <person name="Wiegand S."/>
            <person name="Jogler M."/>
            <person name="Boedeker C."/>
            <person name="Pinto D."/>
            <person name="Vollmers J."/>
            <person name="Rivas-Marin E."/>
            <person name="Kohn T."/>
            <person name="Peeters S.H."/>
            <person name="Heuer A."/>
            <person name="Rast P."/>
            <person name="Oberbeckmann S."/>
            <person name="Bunk B."/>
            <person name="Jeske O."/>
            <person name="Meyerdierks A."/>
            <person name="Storesund J.E."/>
            <person name="Kallscheuer N."/>
            <person name="Luecker S."/>
            <person name="Lage O.M."/>
            <person name="Pohl T."/>
            <person name="Merkel B.J."/>
            <person name="Hornburger P."/>
            <person name="Mueller R.-W."/>
            <person name="Bruemmer F."/>
            <person name="Labrenz M."/>
            <person name="Spormann A.M."/>
            <person name="Op den Camp H."/>
            <person name="Overmann J."/>
            <person name="Amann R."/>
            <person name="Jetten M.S.M."/>
            <person name="Mascher T."/>
            <person name="Medema M.H."/>
            <person name="Devos D.P."/>
            <person name="Kaster A.-K."/>
            <person name="Ovreas L."/>
            <person name="Rohde M."/>
            <person name="Galperin M.Y."/>
            <person name="Jogler C."/>
        </authorList>
    </citation>
    <scope>NUCLEOTIDE SEQUENCE [LARGE SCALE GENOMIC DNA]</scope>
    <source>
        <strain evidence="3 4">Enr13</strain>
    </source>
</reference>
<dbReference type="InterPro" id="IPR000683">
    <property type="entry name" value="Gfo/Idh/MocA-like_OxRdtase_N"/>
</dbReference>
<dbReference type="PANTHER" id="PTHR43708:SF3">
    <property type="entry name" value="OXIDOREDUCTASE"/>
    <property type="match status" value="1"/>
</dbReference>
<evidence type="ECO:0000313" key="4">
    <source>
        <dbReference type="Proteomes" id="UP000319004"/>
    </source>
</evidence>
<dbReference type="SUPFAM" id="SSF55347">
    <property type="entry name" value="Glyceraldehyde-3-phosphate dehydrogenase-like, C-terminal domain"/>
    <property type="match status" value="1"/>
</dbReference>
<evidence type="ECO:0000259" key="2">
    <source>
        <dbReference type="Pfam" id="PF22725"/>
    </source>
</evidence>
<sequence>MAEFRTVVVGTGFIGPVHVEALRRAGVEVAGIVGSTAAKSRAASERLGLPTDFSSFEEALGDPSIDCIHLTTPNRFHFDQAKAVLRAGKHVVCEKPLAMNSTESGELVRIARDSGRAAAVAYNIRFYPLCHEAAARVRNDSLGNLLHVTGSYVQDWLLKETDFNWRVLATDGGELRAVADIGTHWLDLIQFITGRHITSVCADLRTVHSARQRPTGPVQTYSAGNAAEIATEPVQVTTEDCGAILLRFADGANGCLWVSQTTAGKKNCLRYELAGSKQSLAWNSESPNLLEIGNRDQPNACLVRDPAQMDPSAAEISGYPGGHNEGFPDTFKQLFRCFYGSLASGELSEPAPYPTFLDGHREILLCEAILKSHREQRWVDVAGDDGSEQVGVG</sequence>
<dbReference type="OrthoDB" id="9815825at2"/>
<feature type="domain" description="GFO/IDH/MocA-like oxidoreductase" evidence="2">
    <location>
        <begin position="132"/>
        <end position="280"/>
    </location>
</feature>
<dbReference type="RefSeq" id="WP_145385220.1">
    <property type="nucleotide sequence ID" value="NZ_CP037423.1"/>
</dbReference>
<gene>
    <name evidence="3" type="primary">afr_1</name>
    <name evidence="3" type="ORF">Enr13x_13460</name>
</gene>
<dbReference type="InterPro" id="IPR036291">
    <property type="entry name" value="NAD(P)-bd_dom_sf"/>
</dbReference>